<organism evidence="1 2">
    <name type="scientific">Coprinellus micaceus</name>
    <name type="common">Glistening ink-cap mushroom</name>
    <name type="synonym">Coprinus micaceus</name>
    <dbReference type="NCBI Taxonomy" id="71717"/>
    <lineage>
        <taxon>Eukaryota</taxon>
        <taxon>Fungi</taxon>
        <taxon>Dikarya</taxon>
        <taxon>Basidiomycota</taxon>
        <taxon>Agaricomycotina</taxon>
        <taxon>Agaricomycetes</taxon>
        <taxon>Agaricomycetidae</taxon>
        <taxon>Agaricales</taxon>
        <taxon>Agaricineae</taxon>
        <taxon>Psathyrellaceae</taxon>
        <taxon>Coprinellus</taxon>
    </lineage>
</organism>
<keyword evidence="2" id="KW-1185">Reference proteome</keyword>
<evidence type="ECO:0000313" key="2">
    <source>
        <dbReference type="Proteomes" id="UP000298030"/>
    </source>
</evidence>
<proteinExistence type="predicted"/>
<dbReference type="STRING" id="71717.A0A4Y7TLU5"/>
<protein>
    <submittedName>
        <fullName evidence="1">Uncharacterized protein</fullName>
    </submittedName>
</protein>
<dbReference type="EMBL" id="QPFP01000008">
    <property type="protein sequence ID" value="TEB34924.1"/>
    <property type="molecule type" value="Genomic_DNA"/>
</dbReference>
<dbReference type="Proteomes" id="UP000298030">
    <property type="component" value="Unassembled WGS sequence"/>
</dbReference>
<name>A0A4Y7TLU5_COPMI</name>
<gene>
    <name evidence="1" type="ORF">FA13DRAFT_1788545</name>
</gene>
<evidence type="ECO:0000313" key="1">
    <source>
        <dbReference type="EMBL" id="TEB34924.1"/>
    </source>
</evidence>
<reference evidence="1 2" key="1">
    <citation type="journal article" date="2019" name="Nat. Ecol. Evol.">
        <title>Megaphylogeny resolves global patterns of mushroom evolution.</title>
        <authorList>
            <person name="Varga T."/>
            <person name="Krizsan K."/>
            <person name="Foldi C."/>
            <person name="Dima B."/>
            <person name="Sanchez-Garcia M."/>
            <person name="Sanchez-Ramirez S."/>
            <person name="Szollosi G.J."/>
            <person name="Szarkandi J.G."/>
            <person name="Papp V."/>
            <person name="Albert L."/>
            <person name="Andreopoulos W."/>
            <person name="Angelini C."/>
            <person name="Antonin V."/>
            <person name="Barry K.W."/>
            <person name="Bougher N.L."/>
            <person name="Buchanan P."/>
            <person name="Buyck B."/>
            <person name="Bense V."/>
            <person name="Catcheside P."/>
            <person name="Chovatia M."/>
            <person name="Cooper J."/>
            <person name="Damon W."/>
            <person name="Desjardin D."/>
            <person name="Finy P."/>
            <person name="Geml J."/>
            <person name="Haridas S."/>
            <person name="Hughes K."/>
            <person name="Justo A."/>
            <person name="Karasinski D."/>
            <person name="Kautmanova I."/>
            <person name="Kiss B."/>
            <person name="Kocsube S."/>
            <person name="Kotiranta H."/>
            <person name="LaButti K.M."/>
            <person name="Lechner B.E."/>
            <person name="Liimatainen K."/>
            <person name="Lipzen A."/>
            <person name="Lukacs Z."/>
            <person name="Mihaltcheva S."/>
            <person name="Morgado L.N."/>
            <person name="Niskanen T."/>
            <person name="Noordeloos M.E."/>
            <person name="Ohm R.A."/>
            <person name="Ortiz-Santana B."/>
            <person name="Ovrebo C."/>
            <person name="Racz N."/>
            <person name="Riley R."/>
            <person name="Savchenko A."/>
            <person name="Shiryaev A."/>
            <person name="Soop K."/>
            <person name="Spirin V."/>
            <person name="Szebenyi C."/>
            <person name="Tomsovsky M."/>
            <person name="Tulloss R.E."/>
            <person name="Uehling J."/>
            <person name="Grigoriev I.V."/>
            <person name="Vagvolgyi C."/>
            <person name="Papp T."/>
            <person name="Martin F.M."/>
            <person name="Miettinen O."/>
            <person name="Hibbett D.S."/>
            <person name="Nagy L.G."/>
        </authorList>
    </citation>
    <scope>NUCLEOTIDE SEQUENCE [LARGE SCALE GENOMIC DNA]</scope>
    <source>
        <strain evidence="1 2">FP101781</strain>
    </source>
</reference>
<dbReference type="OrthoDB" id="3002782at2759"/>
<dbReference type="AlphaFoldDB" id="A0A4Y7TLU5"/>
<sequence length="779" mass="84691">MSSSSGYAFHTATQGGNPLSLPTNTPAPPGFALPDASQRIEGSLSASQGVSSLFSLQQISYFNSFVEQVRSADKDGRRQLVAFIADETLKALDGTSTHLLTRVGRSAYLKNVREWFRTRVRKTKQEYGYGHSWKGREVYYRLNVAEVMSQYREMVSSLPGGKSQAISTAVPMDAEGLQIAAADDEGEEEEEDIDVSTPMNVRVVQIAVFQKALSSLWNPLPLEEKGKYHAIAQEWRAQGPTAEEKRRLADKDIGSITAAFQTDLFVQMGALSVTAVAWVNTSGEMEIACLEGHPRLIGRSFKRECLGAAIPGFMKTFGTWAHPILTDPAPPDSPVDPARPHLVLNDKGKRKFVWPRDTRGVPILSQSADLLREGEPAWVVLPAATRSYIGQCYGLDAGDKSGASLPPPYTYMATDIRVFLSEQSLPDEFVKSFTGIGDAGVPALTSLINYWYGLQERGVDPLVFKVYAIGTGERKCLRRSVPREVFRTSDLNMQGGTLRAGAYHGAHFSSLPQESTQTTAQEPERASTRVVAQRTQGLLNPATTAPSNGLPSEIGVRGRVTGNAAPPPPLLLPTMPWPHAHPSIHAGASQEPGRFNGLVPNFSFSQVERPRESPQVDIQVPSVEVSADALPRDSIEQETPGPLDVDEAAMAMVSPPTSLAPECVQVLTPVTRPGDLASMPPPVGPFPLRTSHAPSPLSQAPIDAQSMGPPHNGHDNNSNSHYRPVLTAQTHPQIQSHLLVGPSAHGGRRTELQILQEETRERIGEVPARRVRRVRVRDG</sequence>
<comment type="caution">
    <text evidence="1">The sequence shown here is derived from an EMBL/GenBank/DDBJ whole genome shotgun (WGS) entry which is preliminary data.</text>
</comment>
<accession>A0A4Y7TLU5</accession>